<organism evidence="1 2">
    <name type="scientific">Liparis tanakae</name>
    <name type="common">Tanaka's snailfish</name>
    <dbReference type="NCBI Taxonomy" id="230148"/>
    <lineage>
        <taxon>Eukaryota</taxon>
        <taxon>Metazoa</taxon>
        <taxon>Chordata</taxon>
        <taxon>Craniata</taxon>
        <taxon>Vertebrata</taxon>
        <taxon>Euteleostomi</taxon>
        <taxon>Actinopterygii</taxon>
        <taxon>Neopterygii</taxon>
        <taxon>Teleostei</taxon>
        <taxon>Neoteleostei</taxon>
        <taxon>Acanthomorphata</taxon>
        <taxon>Eupercaria</taxon>
        <taxon>Perciformes</taxon>
        <taxon>Cottioidei</taxon>
        <taxon>Cottales</taxon>
        <taxon>Liparidae</taxon>
        <taxon>Liparis</taxon>
    </lineage>
</organism>
<protein>
    <submittedName>
        <fullName evidence="1">Uncharacterized protein</fullName>
    </submittedName>
</protein>
<dbReference type="AlphaFoldDB" id="A0A4Z2IGK9"/>
<dbReference type="EMBL" id="SRLO01000093">
    <property type="protein sequence ID" value="TNN76442.1"/>
    <property type="molecule type" value="Genomic_DNA"/>
</dbReference>
<proteinExistence type="predicted"/>
<gene>
    <name evidence="1" type="ORF">EYF80_013307</name>
</gene>
<reference evidence="1 2" key="1">
    <citation type="submission" date="2019-03" db="EMBL/GenBank/DDBJ databases">
        <title>First draft genome of Liparis tanakae, snailfish: a comprehensive survey of snailfish specific genes.</title>
        <authorList>
            <person name="Kim W."/>
            <person name="Song I."/>
            <person name="Jeong J.-H."/>
            <person name="Kim D."/>
            <person name="Kim S."/>
            <person name="Ryu S."/>
            <person name="Song J.Y."/>
            <person name="Lee S.K."/>
        </authorList>
    </citation>
    <scope>NUCLEOTIDE SEQUENCE [LARGE SCALE GENOMIC DNA]</scope>
    <source>
        <tissue evidence="1">Muscle</tissue>
    </source>
</reference>
<keyword evidence="2" id="KW-1185">Reference proteome</keyword>
<name>A0A4Z2IGK9_9TELE</name>
<sequence>MQHSSNKVPECALLRDPGSVFRAFSGRTESQEVCQRKSIPPQREDVPHNETSFLRAAFWWKACPRSAALDTMITRSTSADLCEVIWVNVRGSLAVYRSGPASLCLSWCLALFQCLLPACWASIE</sequence>
<dbReference type="Proteomes" id="UP000314294">
    <property type="component" value="Unassembled WGS sequence"/>
</dbReference>
<comment type="caution">
    <text evidence="1">The sequence shown here is derived from an EMBL/GenBank/DDBJ whole genome shotgun (WGS) entry which is preliminary data.</text>
</comment>
<accession>A0A4Z2IGK9</accession>
<evidence type="ECO:0000313" key="2">
    <source>
        <dbReference type="Proteomes" id="UP000314294"/>
    </source>
</evidence>
<evidence type="ECO:0000313" key="1">
    <source>
        <dbReference type="EMBL" id="TNN76442.1"/>
    </source>
</evidence>